<protein>
    <recommendedName>
        <fullName evidence="3">Minor tail protein</fullName>
    </recommendedName>
</protein>
<evidence type="ECO:0000313" key="1">
    <source>
        <dbReference type="EMBL" id="GAT16301.1"/>
    </source>
</evidence>
<reference evidence="1 2" key="1">
    <citation type="journal article" date="2016" name="Genome Announc.">
        <title>Draft Genome Sequences of Five Rapidly Growing Mycobacterium Species, M. thermoresistibile, M. fortuitum subsp. acetamidolyticum, M. canariasense, M. brisbanense, and M. novocastrense.</title>
        <authorList>
            <person name="Katahira K."/>
            <person name="Ogura Y."/>
            <person name="Gotoh Y."/>
            <person name="Hayashi T."/>
        </authorList>
    </citation>
    <scope>NUCLEOTIDE SEQUENCE [LARGE SCALE GENOMIC DNA]</scope>
    <source>
        <strain evidence="1 2">JCM6362</strain>
    </source>
</reference>
<accession>A0A117IN48</accession>
<dbReference type="STRING" id="1797.RMCT_3270"/>
<dbReference type="OrthoDB" id="4652821at2"/>
<gene>
    <name evidence="1" type="ORF">RMCT_3270</name>
</gene>
<evidence type="ECO:0000313" key="2">
    <source>
        <dbReference type="Proteomes" id="UP000069654"/>
    </source>
</evidence>
<sequence>MAYRGWFALNGVEFANTARVVAHLGRDVPTSDLGIFTQAAADCGLVESTEYPGLYELPDTATEVAPGLWAPPNGARRYGPGLLEFDGTCWGPAAICSSCSTHVAYDDSWPGLREFLGDTMYRPELAPWYTTQLPESGEFGGVWVMKVDGLGPTPVERTVTQMAGAGAAAGPSRDASRTVTFEALLIGCTHVGVEYGLDWLTCLLRDTNTDTGSTLRYLAASPSYSGVDPATLVREVHNVVLTKAPTISQEFNTEPRAHQQATMYRVTWEMAVLSPYAYLPAVPVVVDWDEIVRQPINWVHAADCRRPETCEDMPTLFSTECVPEEIAVVTTPPPVCGGCLPVGEIDKYSFRVPTMEYAFRCRETAVTTIIRNLGEAPLTLQAFWRECGSDIRCEDNQFPLQVAGLPPTAELHLDGITGRYWAHYDGRKRRVVGVVGTPNGAPWRPPIIDRETCWDFIVQTASSSKFEVEMSLYDREP</sequence>
<comment type="caution">
    <text evidence="1">The sequence shown here is derived from an EMBL/GenBank/DDBJ whole genome shotgun (WGS) entry which is preliminary data.</text>
</comment>
<name>A0A117IN48_MYCTH</name>
<dbReference type="EMBL" id="BCTB01000042">
    <property type="protein sequence ID" value="GAT16301.1"/>
    <property type="molecule type" value="Genomic_DNA"/>
</dbReference>
<dbReference type="AlphaFoldDB" id="A0A117IN48"/>
<reference evidence="2" key="2">
    <citation type="submission" date="2016-02" db="EMBL/GenBank/DDBJ databases">
        <title>Draft genome sequence of five rapidly growing Mycobacterium species.</title>
        <authorList>
            <person name="Katahira K."/>
            <person name="Gotou Y."/>
            <person name="Iida K."/>
            <person name="Ogura Y."/>
            <person name="Hayashi T."/>
        </authorList>
    </citation>
    <scope>NUCLEOTIDE SEQUENCE [LARGE SCALE GENOMIC DNA]</scope>
    <source>
        <strain evidence="2">JCM6362</strain>
    </source>
</reference>
<evidence type="ECO:0008006" key="3">
    <source>
        <dbReference type="Google" id="ProtNLM"/>
    </source>
</evidence>
<organism evidence="1 2">
    <name type="scientific">Mycolicibacterium thermoresistibile</name>
    <name type="common">Mycobacterium thermoresistibile</name>
    <dbReference type="NCBI Taxonomy" id="1797"/>
    <lineage>
        <taxon>Bacteria</taxon>
        <taxon>Bacillati</taxon>
        <taxon>Actinomycetota</taxon>
        <taxon>Actinomycetes</taxon>
        <taxon>Mycobacteriales</taxon>
        <taxon>Mycobacteriaceae</taxon>
        <taxon>Mycolicibacterium</taxon>
    </lineage>
</organism>
<proteinExistence type="predicted"/>
<dbReference type="Proteomes" id="UP000069654">
    <property type="component" value="Unassembled WGS sequence"/>
</dbReference>
<dbReference type="RefSeq" id="WP_003925127.1">
    <property type="nucleotide sequence ID" value="NZ_BCTB01000042.1"/>
</dbReference>